<reference evidence="2" key="2">
    <citation type="submission" date="2023-01" db="EMBL/GenBank/DDBJ databases">
        <title>Gilvimarinus xylanilyticus HB14 isolated from Caulerpa lentillifera aquaculture base in Hainan, China.</title>
        <authorList>
            <person name="Zhang Y.-J."/>
        </authorList>
    </citation>
    <scope>NUCLEOTIDE SEQUENCE</scope>
    <source>
        <strain evidence="2">HB14</strain>
    </source>
</reference>
<organism evidence="2 3">
    <name type="scientific">Gilvimarinus xylanilyticus</name>
    <dbReference type="NCBI Taxonomy" id="2944139"/>
    <lineage>
        <taxon>Bacteria</taxon>
        <taxon>Pseudomonadati</taxon>
        <taxon>Pseudomonadota</taxon>
        <taxon>Gammaproteobacteria</taxon>
        <taxon>Cellvibrionales</taxon>
        <taxon>Cellvibrionaceae</taxon>
        <taxon>Gilvimarinus</taxon>
    </lineage>
</organism>
<dbReference type="RefSeq" id="WP_253968565.1">
    <property type="nucleotide sequence ID" value="NZ_JAMFTH010000004.1"/>
</dbReference>
<dbReference type="SUPFAM" id="SSF53448">
    <property type="entry name" value="Nucleotide-diphospho-sugar transferases"/>
    <property type="match status" value="1"/>
</dbReference>
<dbReference type="PANTHER" id="PTHR43685">
    <property type="entry name" value="GLYCOSYLTRANSFERASE"/>
    <property type="match status" value="1"/>
</dbReference>
<dbReference type="Proteomes" id="UP001139319">
    <property type="component" value="Unassembled WGS sequence"/>
</dbReference>
<gene>
    <name evidence="2" type="ORF">M6D89_13275</name>
</gene>
<accession>A0A9X2HXM7</accession>
<dbReference type="AlphaFoldDB" id="A0A9X2HXM7"/>
<dbReference type="PANTHER" id="PTHR43685:SF11">
    <property type="entry name" value="GLYCOSYLTRANSFERASE TAGX-RELATED"/>
    <property type="match status" value="1"/>
</dbReference>
<evidence type="ECO:0000313" key="3">
    <source>
        <dbReference type="Proteomes" id="UP001139319"/>
    </source>
</evidence>
<dbReference type="Gene3D" id="3.90.550.10">
    <property type="entry name" value="Spore Coat Polysaccharide Biosynthesis Protein SpsA, Chain A"/>
    <property type="match status" value="1"/>
</dbReference>
<dbReference type="CDD" id="cd00761">
    <property type="entry name" value="Glyco_tranf_GTA_type"/>
    <property type="match status" value="1"/>
</dbReference>
<feature type="domain" description="Glycosyltransferase 2-like" evidence="1">
    <location>
        <begin position="268"/>
        <end position="377"/>
    </location>
</feature>
<dbReference type="Pfam" id="PF00535">
    <property type="entry name" value="Glycos_transf_2"/>
    <property type="match status" value="1"/>
</dbReference>
<evidence type="ECO:0000313" key="2">
    <source>
        <dbReference type="EMBL" id="MCP8900273.1"/>
    </source>
</evidence>
<comment type="caution">
    <text evidence="2">The sequence shown here is derived from an EMBL/GenBank/DDBJ whole genome shotgun (WGS) entry which is preliminary data.</text>
</comment>
<name>A0A9X2HXM7_9GAMM</name>
<dbReference type="EMBL" id="JAMFTH010000004">
    <property type="protein sequence ID" value="MCP8900273.1"/>
    <property type="molecule type" value="Genomic_DNA"/>
</dbReference>
<proteinExistence type="predicted"/>
<reference evidence="2" key="1">
    <citation type="submission" date="2022-05" db="EMBL/GenBank/DDBJ databases">
        <authorList>
            <person name="Sun H.-N."/>
        </authorList>
    </citation>
    <scope>NUCLEOTIDE SEQUENCE</scope>
    <source>
        <strain evidence="2">HB14</strain>
    </source>
</reference>
<keyword evidence="3" id="KW-1185">Reference proteome</keyword>
<dbReference type="InterPro" id="IPR050834">
    <property type="entry name" value="Glycosyltransf_2"/>
</dbReference>
<dbReference type="InterPro" id="IPR001173">
    <property type="entry name" value="Glyco_trans_2-like"/>
</dbReference>
<protein>
    <submittedName>
        <fullName evidence="2">Glycosyltransferase family 2 protein</fullName>
    </submittedName>
</protein>
<evidence type="ECO:0000259" key="1">
    <source>
        <dbReference type="Pfam" id="PF00535"/>
    </source>
</evidence>
<sequence length="650" mass="72339">MSFGYSFKRLYRKALGVEPRRLLHSGWFDCEYYASQLMAERRRLSPRALAHHYLREGGFQGLDPCADFDSDWYLATYADVAASGTNPLLHFVAHGAAEGRLPRHGAVPTKPLAISPTQHRVQQLWGGFAHLALAELAQAPKDFRACYARAGWLYARGDYAAALQLLEPFTIIGEAHAVSLAKCFIRLRRWDELQSLVEEKNLRAQVKRSRALLGVSAARNSQRLEHLNQLMASHGLSGWSLADASEPLRLTNLAAGPCQGVTNGPLVSVIMPVYNNAATLPAAARSVLEQTWQNLELIIVDDGSTDASAAKAREIVQQDSRVRFLTQANSGAYAARNRAMEQAHGEWVTVHDGDDISHPQKLERQLEPVLTEPGRVASISSWVRVDESVCPIGPWGLGEAMTEANLSSLLIKRKALATTGMWDEVNAAADTEFLWRLEHHYGHRAIIHVHLAVPLALALTSADSLTQAKATHAQTVLFGARRLYREAARWWHRHSQFKPVLNQPRPFPCPLGLLRDYHSPDVVVAADFSQFDAPFAMQLEALTQSYRGKTLCFFHWPDFHQWSSAPIADGVFRLCQQHGIHWAHSRLTLNAQILVLMDESLWEYPLTESVHLPALVQVITADGRDCQAAESIRNYFQCGGVEYAGAARAE</sequence>
<dbReference type="InterPro" id="IPR029044">
    <property type="entry name" value="Nucleotide-diphossugar_trans"/>
</dbReference>